<feature type="chain" id="PRO_5013330224" description="Lipoprotein" evidence="1">
    <location>
        <begin position="20"/>
        <end position="117"/>
    </location>
</feature>
<proteinExistence type="predicted"/>
<dbReference type="PROSITE" id="PS51257">
    <property type="entry name" value="PROKAR_LIPOPROTEIN"/>
    <property type="match status" value="1"/>
</dbReference>
<dbReference type="RefSeq" id="WP_096050452.1">
    <property type="nucleotide sequence ID" value="NZ_CP023315.3"/>
</dbReference>
<protein>
    <recommendedName>
        <fullName evidence="4">Lipoprotein</fullName>
    </recommendedName>
</protein>
<name>A0A290MRM3_CAUVI</name>
<gene>
    <name evidence="2" type="ORF">CA606_00720</name>
</gene>
<evidence type="ECO:0000313" key="2">
    <source>
        <dbReference type="EMBL" id="ATC30985.1"/>
    </source>
</evidence>
<feature type="signal peptide" evidence="1">
    <location>
        <begin position="1"/>
        <end position="19"/>
    </location>
</feature>
<accession>A0A290MRM3</accession>
<evidence type="ECO:0008006" key="4">
    <source>
        <dbReference type="Google" id="ProtNLM"/>
    </source>
</evidence>
<dbReference type="AlphaFoldDB" id="A0A290MRM3"/>
<dbReference type="EMBL" id="CP023315">
    <property type="protein sequence ID" value="ATC30985.1"/>
    <property type="molecule type" value="Genomic_DNA"/>
</dbReference>
<evidence type="ECO:0000256" key="1">
    <source>
        <dbReference type="SAM" id="SignalP"/>
    </source>
</evidence>
<keyword evidence="1" id="KW-0732">Signal</keyword>
<dbReference type="Proteomes" id="UP000217311">
    <property type="component" value="Chromosome"/>
</dbReference>
<organism evidence="2 3">
    <name type="scientific">Caulobacter vibrioides</name>
    <name type="common">Caulobacter crescentus</name>
    <dbReference type="NCBI Taxonomy" id="155892"/>
    <lineage>
        <taxon>Bacteria</taxon>
        <taxon>Pseudomonadati</taxon>
        <taxon>Pseudomonadota</taxon>
        <taxon>Alphaproteobacteria</taxon>
        <taxon>Caulobacterales</taxon>
        <taxon>Caulobacteraceae</taxon>
        <taxon>Caulobacter</taxon>
    </lineage>
</organism>
<evidence type="ECO:0000313" key="3">
    <source>
        <dbReference type="Proteomes" id="UP000217311"/>
    </source>
</evidence>
<reference evidence="3" key="1">
    <citation type="submission" date="2017-09" db="EMBL/GenBank/DDBJ databases">
        <title>Genome evolution observed in wild isolates of Caulobacter crescentus.</title>
        <authorList>
            <person name="Ely B."/>
            <person name="Wilson K."/>
            <person name="Scott D."/>
        </authorList>
    </citation>
    <scope>NUCLEOTIDE SEQUENCE [LARGE SCALE GENOMIC DNA]</scope>
    <source>
        <strain evidence="3">CB13b1a</strain>
    </source>
</reference>
<sequence>MMKAALIIGLLALAGCTKAPVTPSTRLKLVCRDGDQQLVVLMDTLTKSATLANLPGAPSGTFTTTDFEYHFIFPETKRVRGGEAVVNRYDGQMVREMGKPPFALDGIFVPDGNMVHV</sequence>